<dbReference type="Pfam" id="PF01245">
    <property type="entry name" value="Ribosomal_L19"/>
    <property type="match status" value="1"/>
</dbReference>
<dbReference type="RefSeq" id="YP_009392354.1">
    <property type="nucleotide sequence ID" value="NC_035262.1"/>
</dbReference>
<dbReference type="PANTHER" id="PTHR15680:SF9">
    <property type="entry name" value="LARGE RIBOSOMAL SUBUNIT PROTEIN BL19M"/>
    <property type="match status" value="1"/>
</dbReference>
<protein>
    <recommendedName>
        <fullName evidence="4">Large ribosomal subunit protein bL19c</fullName>
    </recommendedName>
</protein>
<dbReference type="InterPro" id="IPR018257">
    <property type="entry name" value="Ribosomal_bL19_CS"/>
</dbReference>
<dbReference type="GeneID" id="33353869"/>
<dbReference type="GO" id="GO:0003735">
    <property type="term" value="F:structural constituent of ribosome"/>
    <property type="evidence" value="ECO:0007669"/>
    <property type="project" value="InterPro"/>
</dbReference>
<dbReference type="InterPro" id="IPR008991">
    <property type="entry name" value="Translation_prot_SH3-like_sf"/>
</dbReference>
<evidence type="ECO:0000256" key="4">
    <source>
        <dbReference type="HAMAP-Rule" id="MF_00402"/>
    </source>
</evidence>
<evidence type="ECO:0000256" key="2">
    <source>
        <dbReference type="ARBA" id="ARBA00022980"/>
    </source>
</evidence>
<accession>A0A1Z1M4H9</accession>
<keyword evidence="5" id="KW-0150">Chloroplast</keyword>
<dbReference type="Gene3D" id="2.30.30.790">
    <property type="match status" value="1"/>
</dbReference>
<keyword evidence="2 4" id="KW-0689">Ribosomal protein</keyword>
<evidence type="ECO:0000256" key="3">
    <source>
        <dbReference type="ARBA" id="ARBA00023274"/>
    </source>
</evidence>
<keyword evidence="5" id="KW-0934">Plastid</keyword>
<evidence type="ECO:0000256" key="1">
    <source>
        <dbReference type="ARBA" id="ARBA00005781"/>
    </source>
</evidence>
<keyword evidence="3 4" id="KW-0687">Ribonucleoprotein</keyword>
<dbReference type="AlphaFoldDB" id="A0A1Z1M4H9"/>
<dbReference type="PRINTS" id="PR00061">
    <property type="entry name" value="RIBOSOMALL19"/>
</dbReference>
<dbReference type="GO" id="GO:0005840">
    <property type="term" value="C:ribosome"/>
    <property type="evidence" value="ECO:0007669"/>
    <property type="project" value="UniProtKB-KW"/>
</dbReference>
<evidence type="ECO:0000313" key="5">
    <source>
        <dbReference type="EMBL" id="ARW60916.1"/>
    </source>
</evidence>
<dbReference type="PIRSF" id="PIRSF002191">
    <property type="entry name" value="Ribosomal_L19"/>
    <property type="match status" value="1"/>
</dbReference>
<dbReference type="InterPro" id="IPR001857">
    <property type="entry name" value="Ribosomal_bL19"/>
</dbReference>
<dbReference type="GO" id="GO:1990904">
    <property type="term" value="C:ribonucleoprotein complex"/>
    <property type="evidence" value="ECO:0007669"/>
    <property type="project" value="UniProtKB-KW"/>
</dbReference>
<comment type="similarity">
    <text evidence="1 4">Belongs to the bacterial ribosomal protein bL19 family.</text>
</comment>
<dbReference type="PANTHER" id="PTHR15680">
    <property type="entry name" value="RIBOSOMAL PROTEIN L19"/>
    <property type="match status" value="1"/>
</dbReference>
<dbReference type="GO" id="GO:0009507">
    <property type="term" value="C:chloroplast"/>
    <property type="evidence" value="ECO:0007669"/>
    <property type="project" value="UniProtKB-SubCell"/>
</dbReference>
<dbReference type="GO" id="GO:0006412">
    <property type="term" value="P:translation"/>
    <property type="evidence" value="ECO:0007669"/>
    <property type="project" value="UniProtKB-UniRule"/>
</dbReference>
<sequence>MIKNMKKYSQIIQNFENTQVKNNIPRIEIGDTIKIKKVIQEGNKERIQNSEGVVISKRNSNLNESITVRKIIQNVGVERIYALHSPHIISIEIIRKSKVRRAKLYYLRKRSGKATRLKQKLQ</sequence>
<proteinExistence type="inferred from homology"/>
<geneLocation type="chloroplast" evidence="5"/>
<dbReference type="NCBIfam" id="TIGR01024">
    <property type="entry name" value="rplS_bact"/>
    <property type="match status" value="1"/>
</dbReference>
<dbReference type="InterPro" id="IPR038657">
    <property type="entry name" value="Ribosomal_bL19_sf"/>
</dbReference>
<organism evidence="5">
    <name type="scientific">Osmundaria fimbriata</name>
    <name type="common">Red alga</name>
    <name type="synonym">Delesseria fimbriata</name>
    <dbReference type="NCBI Taxonomy" id="228265"/>
    <lineage>
        <taxon>Eukaryota</taxon>
        <taxon>Rhodophyta</taxon>
        <taxon>Florideophyceae</taxon>
        <taxon>Rhodymeniophycidae</taxon>
        <taxon>Ceramiales</taxon>
        <taxon>Rhodomelaceae</taxon>
        <taxon>Amansieae</taxon>
        <taxon>Osmundaria</taxon>
    </lineage>
</organism>
<comment type="subcellular location">
    <subcellularLocation>
        <location evidence="4">Plastid</location>
        <location evidence="4">Chloroplast</location>
    </subcellularLocation>
</comment>
<name>A0A1Z1M4H9_OSMFI</name>
<dbReference type="PROSITE" id="PS01015">
    <property type="entry name" value="RIBOSOMAL_L19"/>
    <property type="match status" value="1"/>
</dbReference>
<dbReference type="EMBL" id="MF101415">
    <property type="protein sequence ID" value="ARW60916.1"/>
    <property type="molecule type" value="Genomic_DNA"/>
</dbReference>
<reference evidence="5" key="1">
    <citation type="journal article" date="2017" name="J. Phycol.">
        <title>Analysis of chloroplast genomes and a supermatrix inform reclassification of the Rhodomelaceae (Rhodophyta).</title>
        <authorList>
            <person name="Diaz-Tapia P."/>
            <person name="Maggs C.A."/>
            <person name="West J.A."/>
            <person name="Verbruggen H."/>
        </authorList>
    </citation>
    <scope>NUCLEOTIDE SEQUENCE</scope>
    <source>
        <strain evidence="5">JW2841</strain>
    </source>
</reference>
<gene>
    <name evidence="4 5" type="primary">rpl19</name>
</gene>
<dbReference type="SUPFAM" id="SSF50104">
    <property type="entry name" value="Translation proteins SH3-like domain"/>
    <property type="match status" value="1"/>
</dbReference>
<dbReference type="HAMAP" id="MF_00402">
    <property type="entry name" value="Ribosomal_bL19"/>
    <property type="match status" value="1"/>
</dbReference>